<dbReference type="GO" id="GO:0003676">
    <property type="term" value="F:nucleic acid binding"/>
    <property type="evidence" value="ECO:0007669"/>
    <property type="project" value="InterPro"/>
</dbReference>
<dbReference type="EMBL" id="CABPRJ010001471">
    <property type="protein sequence ID" value="VVC38367.1"/>
    <property type="molecule type" value="Genomic_DNA"/>
</dbReference>
<name>A0A5E4N3H7_9HEMI</name>
<organism evidence="3 4">
    <name type="scientific">Cinara cedri</name>
    <dbReference type="NCBI Taxonomy" id="506608"/>
    <lineage>
        <taxon>Eukaryota</taxon>
        <taxon>Metazoa</taxon>
        <taxon>Ecdysozoa</taxon>
        <taxon>Arthropoda</taxon>
        <taxon>Hexapoda</taxon>
        <taxon>Insecta</taxon>
        <taxon>Pterygota</taxon>
        <taxon>Neoptera</taxon>
        <taxon>Paraneoptera</taxon>
        <taxon>Hemiptera</taxon>
        <taxon>Sternorrhyncha</taxon>
        <taxon>Aphidomorpha</taxon>
        <taxon>Aphidoidea</taxon>
        <taxon>Aphididae</taxon>
        <taxon>Lachninae</taxon>
        <taxon>Cinara</taxon>
    </lineage>
</organism>
<dbReference type="Proteomes" id="UP000325440">
    <property type="component" value="Unassembled WGS sequence"/>
</dbReference>
<sequence>MLWGLFFILTLQDDLTKFAWVVPMVNHEDTVAHHFVTQFVCLHCLFQGLVTNYVTEFLSNIFKDVCNLLKTRQMSTTPYHPQSNGSLERSHRTLSVYLRNFIEKYPQNWDTLLPYPMFCHNSTIHSATKFQLSTMWSAVIILAALCLAVGWLMVKKDRLTKGLTEPTIRKVDFNNLSLLQRINILTNKTAELQKSDLSPCKDKLKLLMNRMKKFEVNCHSRPDLCMKDYRMQCMKTILWYDETDEYKKRCPLPEFKRALTTQIIKDLKETAVLHSKPIDLSKDVPNELLRKPAATGDDLPPFYPSVVWDAIWTLTSWLDDVCDLLAWTSAYIPSVNYDRLKSAFKFAWRVIVVTALIDFDTDTTTIIIDFMVPMYDAEGLPDAVATGHPRRLMFLCCTPVQYAKLANSHTNVLVRNNVP</sequence>
<evidence type="ECO:0000313" key="3">
    <source>
        <dbReference type="EMBL" id="VVC38367.1"/>
    </source>
</evidence>
<keyword evidence="1" id="KW-0812">Transmembrane</keyword>
<dbReference type="SUPFAM" id="SSF53098">
    <property type="entry name" value="Ribonuclease H-like"/>
    <property type="match status" value="1"/>
</dbReference>
<proteinExistence type="predicted"/>
<dbReference type="InterPro" id="IPR050951">
    <property type="entry name" value="Retrovirus_Pol_polyprotein"/>
</dbReference>
<accession>A0A5E4N3H7</accession>
<keyword evidence="1" id="KW-1133">Transmembrane helix</keyword>
<dbReference type="PANTHER" id="PTHR37984">
    <property type="entry name" value="PROTEIN CBG26694"/>
    <property type="match status" value="1"/>
</dbReference>
<dbReference type="InterPro" id="IPR001584">
    <property type="entry name" value="Integrase_cat-core"/>
</dbReference>
<dbReference type="GO" id="GO:0015074">
    <property type="term" value="P:DNA integration"/>
    <property type="evidence" value="ECO:0007669"/>
    <property type="project" value="InterPro"/>
</dbReference>
<feature type="domain" description="Integrase catalytic" evidence="2">
    <location>
        <begin position="1"/>
        <end position="140"/>
    </location>
</feature>
<keyword evidence="4" id="KW-1185">Reference proteome</keyword>
<protein>
    <submittedName>
        <fullName evidence="3">Ribonuclease H-like domain,Integrase, catalytic core</fullName>
    </submittedName>
</protein>
<dbReference type="PANTHER" id="PTHR37984:SF5">
    <property type="entry name" value="PROTEIN NYNRIN-LIKE"/>
    <property type="match status" value="1"/>
</dbReference>
<keyword evidence="1" id="KW-0472">Membrane</keyword>
<dbReference type="PROSITE" id="PS50994">
    <property type="entry name" value="INTEGRASE"/>
    <property type="match status" value="1"/>
</dbReference>
<feature type="transmembrane region" description="Helical" evidence="1">
    <location>
        <begin position="135"/>
        <end position="154"/>
    </location>
</feature>
<dbReference type="InterPro" id="IPR036397">
    <property type="entry name" value="RNaseH_sf"/>
</dbReference>
<evidence type="ECO:0000259" key="2">
    <source>
        <dbReference type="PROSITE" id="PS50994"/>
    </source>
</evidence>
<dbReference type="OrthoDB" id="441971at2759"/>
<dbReference type="Gene3D" id="3.30.420.10">
    <property type="entry name" value="Ribonuclease H-like superfamily/Ribonuclease H"/>
    <property type="match status" value="1"/>
</dbReference>
<evidence type="ECO:0000313" key="4">
    <source>
        <dbReference type="Proteomes" id="UP000325440"/>
    </source>
</evidence>
<dbReference type="AlphaFoldDB" id="A0A5E4N3H7"/>
<reference evidence="3 4" key="1">
    <citation type="submission" date="2019-08" db="EMBL/GenBank/DDBJ databases">
        <authorList>
            <person name="Alioto T."/>
            <person name="Alioto T."/>
            <person name="Gomez Garrido J."/>
        </authorList>
    </citation>
    <scope>NUCLEOTIDE SEQUENCE [LARGE SCALE GENOMIC DNA]</scope>
</reference>
<evidence type="ECO:0000256" key="1">
    <source>
        <dbReference type="SAM" id="Phobius"/>
    </source>
</evidence>
<dbReference type="InterPro" id="IPR012337">
    <property type="entry name" value="RNaseH-like_sf"/>
</dbReference>
<gene>
    <name evidence="3" type="ORF">CINCED_3A011301</name>
</gene>